<dbReference type="Pfam" id="PF04972">
    <property type="entry name" value="BON"/>
    <property type="match status" value="3"/>
</dbReference>
<feature type="domain" description="BON" evidence="1">
    <location>
        <begin position="3"/>
        <end position="71"/>
    </location>
</feature>
<gene>
    <name evidence="2" type="ORF">ACFQ0S_03345</name>
</gene>
<name>A0ABW3J0A9_9FLAO</name>
<sequence>MKTNEKLQKDIQNAIKCELLLHKAEIGVIEKKGVVTLTGTVNNYSKIIEAENIVKKVPGVKVIVDKMEVYHGYSNKKDNEIAEEILNILKWNLNILQEKLVIKVLGGWIYLDGTLDWNYQRESANMAMSNISGVKGVINNIKIKSELKNPVEKEAIEKAFIRNWALNYDSIYVDVSGCKVTLRGTVDSFYEKEEAERIAWNTLGVCAVNNELSIRYLA</sequence>
<dbReference type="EMBL" id="JBHTIZ010000010">
    <property type="protein sequence ID" value="MFD0983504.1"/>
    <property type="molecule type" value="Genomic_DNA"/>
</dbReference>
<accession>A0ABW3J0A9</accession>
<dbReference type="PANTHER" id="PTHR34606:SF15">
    <property type="entry name" value="BON DOMAIN-CONTAINING PROTEIN"/>
    <property type="match status" value="1"/>
</dbReference>
<evidence type="ECO:0000313" key="3">
    <source>
        <dbReference type="Proteomes" id="UP001597051"/>
    </source>
</evidence>
<organism evidence="2 3">
    <name type="scientific">Flavobacterium myungsuense</name>
    <dbReference type="NCBI Taxonomy" id="651823"/>
    <lineage>
        <taxon>Bacteria</taxon>
        <taxon>Pseudomonadati</taxon>
        <taxon>Bacteroidota</taxon>
        <taxon>Flavobacteriia</taxon>
        <taxon>Flavobacteriales</taxon>
        <taxon>Flavobacteriaceae</taxon>
        <taxon>Flavobacterium</taxon>
    </lineage>
</organism>
<feature type="domain" description="BON" evidence="1">
    <location>
        <begin position="77"/>
        <end position="145"/>
    </location>
</feature>
<proteinExistence type="predicted"/>
<evidence type="ECO:0000259" key="1">
    <source>
        <dbReference type="PROSITE" id="PS50914"/>
    </source>
</evidence>
<dbReference type="RefSeq" id="WP_379753459.1">
    <property type="nucleotide sequence ID" value="NZ_JBHSYB010000008.1"/>
</dbReference>
<feature type="domain" description="BON" evidence="1">
    <location>
        <begin position="148"/>
        <end position="216"/>
    </location>
</feature>
<dbReference type="InterPro" id="IPR051686">
    <property type="entry name" value="Lipoprotein_DolP"/>
</dbReference>
<reference evidence="3" key="1">
    <citation type="journal article" date="2019" name="Int. J. Syst. Evol. Microbiol.">
        <title>The Global Catalogue of Microorganisms (GCM) 10K type strain sequencing project: providing services to taxonomists for standard genome sequencing and annotation.</title>
        <authorList>
            <consortium name="The Broad Institute Genomics Platform"/>
            <consortium name="The Broad Institute Genome Sequencing Center for Infectious Disease"/>
            <person name="Wu L."/>
            <person name="Ma J."/>
        </authorList>
    </citation>
    <scope>NUCLEOTIDE SEQUENCE [LARGE SCALE GENOMIC DNA]</scope>
    <source>
        <strain evidence="3">CECT 7649</strain>
    </source>
</reference>
<dbReference type="SMART" id="SM00749">
    <property type="entry name" value="BON"/>
    <property type="match status" value="3"/>
</dbReference>
<dbReference type="PANTHER" id="PTHR34606">
    <property type="entry name" value="BON DOMAIN-CONTAINING PROTEIN"/>
    <property type="match status" value="1"/>
</dbReference>
<dbReference type="InterPro" id="IPR014004">
    <property type="entry name" value="Transpt-assoc_nodulatn_dom_bac"/>
</dbReference>
<dbReference type="PROSITE" id="PS50914">
    <property type="entry name" value="BON"/>
    <property type="match status" value="3"/>
</dbReference>
<evidence type="ECO:0000313" key="2">
    <source>
        <dbReference type="EMBL" id="MFD0983504.1"/>
    </source>
</evidence>
<keyword evidence="3" id="KW-1185">Reference proteome</keyword>
<comment type="caution">
    <text evidence="2">The sequence shown here is derived from an EMBL/GenBank/DDBJ whole genome shotgun (WGS) entry which is preliminary data.</text>
</comment>
<protein>
    <submittedName>
        <fullName evidence="2">BON domain-containing protein</fullName>
    </submittedName>
</protein>
<dbReference type="Proteomes" id="UP001597051">
    <property type="component" value="Unassembled WGS sequence"/>
</dbReference>
<dbReference type="Gene3D" id="3.30.1340.30">
    <property type="match status" value="3"/>
</dbReference>
<dbReference type="InterPro" id="IPR007055">
    <property type="entry name" value="BON_dom"/>
</dbReference>